<dbReference type="InterPro" id="IPR001254">
    <property type="entry name" value="Trypsin_dom"/>
</dbReference>
<sequence>MMWLTLSLLCAPWPSADLLQMFPISSSGSRAAARSQVEIIGGREAKPHSRPYMVSFQVGGRHKCGGALVGEQWVLTVAHCFPNISQGPIRAAVGLHRLDKQHHQHQEFLVKGYFPHPEYDDFSKDNDIMLLQLSRKVELNDQVAVLRLPERDRRVAPGIVCSVAGWGSLKYNGPPSKALQEMTLKVIDGRVCNTSRHWNGEITNSMMCLQGVKEGSFPCQGDSGDPVICKNGVLQGLISFSFRGCNDKSKPPVATAVTKFLPWIRNTMASPKADYSSSSENTDY</sequence>
<evidence type="ECO:0000256" key="3">
    <source>
        <dbReference type="ARBA" id="ARBA00022670"/>
    </source>
</evidence>
<comment type="function">
    <text evidence="9">Cleaves peptide substrates after methionine, leucine, and norleucine. Physiological substrates include EZR, alpha-tubulins and the apoptosis inhibitor BIRC5/Survivin. Promotes caspase activation and subsequent apoptosis of target cells.</text>
</comment>
<evidence type="ECO:0000256" key="12">
    <source>
        <dbReference type="ARBA" id="ARBA00079711"/>
    </source>
</evidence>
<feature type="chain" id="PRO_5043485057" description="Granzyme M" evidence="13">
    <location>
        <begin position="19"/>
        <end position="284"/>
    </location>
</feature>
<dbReference type="SMART" id="SM00020">
    <property type="entry name" value="Tryp_SPc"/>
    <property type="match status" value="1"/>
</dbReference>
<evidence type="ECO:0000256" key="2">
    <source>
        <dbReference type="ARBA" id="ARBA00022525"/>
    </source>
</evidence>
<feature type="domain" description="Peptidase S1" evidence="14">
    <location>
        <begin position="39"/>
        <end position="269"/>
    </location>
</feature>
<evidence type="ECO:0000256" key="11">
    <source>
        <dbReference type="ARBA" id="ARBA00078807"/>
    </source>
</evidence>
<feature type="signal peptide" evidence="13">
    <location>
        <begin position="1"/>
        <end position="18"/>
    </location>
</feature>
<evidence type="ECO:0000256" key="6">
    <source>
        <dbReference type="ARBA" id="ARBA00022825"/>
    </source>
</evidence>
<dbReference type="PROSITE" id="PS50240">
    <property type="entry name" value="TRYPSIN_DOM"/>
    <property type="match status" value="1"/>
</dbReference>
<dbReference type="AlphaFoldDB" id="A0AAV7L711"/>
<evidence type="ECO:0000256" key="5">
    <source>
        <dbReference type="ARBA" id="ARBA00022801"/>
    </source>
</evidence>
<evidence type="ECO:0000256" key="1">
    <source>
        <dbReference type="ARBA" id="ARBA00004613"/>
    </source>
</evidence>
<evidence type="ECO:0000256" key="7">
    <source>
        <dbReference type="ARBA" id="ARBA00023145"/>
    </source>
</evidence>
<gene>
    <name evidence="15" type="ORF">NDU88_006213</name>
</gene>
<keyword evidence="4 13" id="KW-0732">Signal</keyword>
<dbReference type="GO" id="GO:0005576">
    <property type="term" value="C:extracellular region"/>
    <property type="evidence" value="ECO:0007669"/>
    <property type="project" value="UniProtKB-SubCell"/>
</dbReference>
<organism evidence="15 16">
    <name type="scientific">Pleurodeles waltl</name>
    <name type="common">Iberian ribbed newt</name>
    <dbReference type="NCBI Taxonomy" id="8319"/>
    <lineage>
        <taxon>Eukaryota</taxon>
        <taxon>Metazoa</taxon>
        <taxon>Chordata</taxon>
        <taxon>Craniata</taxon>
        <taxon>Vertebrata</taxon>
        <taxon>Euteleostomi</taxon>
        <taxon>Amphibia</taxon>
        <taxon>Batrachia</taxon>
        <taxon>Caudata</taxon>
        <taxon>Salamandroidea</taxon>
        <taxon>Salamandridae</taxon>
        <taxon>Pleurodelinae</taxon>
        <taxon>Pleurodeles</taxon>
    </lineage>
</organism>
<dbReference type="GO" id="GO:0004252">
    <property type="term" value="F:serine-type endopeptidase activity"/>
    <property type="evidence" value="ECO:0007669"/>
    <property type="project" value="InterPro"/>
</dbReference>
<keyword evidence="7" id="KW-0865">Zymogen</keyword>
<keyword evidence="2" id="KW-0964">Secreted</keyword>
<keyword evidence="8" id="KW-1015">Disulfide bond</keyword>
<name>A0AAV7L711_PLEWA</name>
<dbReference type="InterPro" id="IPR009003">
    <property type="entry name" value="Peptidase_S1_PA"/>
</dbReference>
<proteinExistence type="predicted"/>
<dbReference type="PANTHER" id="PTHR24271:SF51">
    <property type="entry name" value="GRANZYME M"/>
    <property type="match status" value="1"/>
</dbReference>
<evidence type="ECO:0000313" key="16">
    <source>
        <dbReference type="Proteomes" id="UP001066276"/>
    </source>
</evidence>
<dbReference type="PRINTS" id="PR00722">
    <property type="entry name" value="CHYMOTRYPSIN"/>
</dbReference>
<dbReference type="Gene3D" id="2.40.10.10">
    <property type="entry name" value="Trypsin-like serine proteases"/>
    <property type="match status" value="1"/>
</dbReference>
<dbReference type="GO" id="GO:0006508">
    <property type="term" value="P:proteolysis"/>
    <property type="evidence" value="ECO:0007669"/>
    <property type="project" value="UniProtKB-KW"/>
</dbReference>
<dbReference type="FunFam" id="2.40.10.10:FF:000146">
    <property type="entry name" value="Serine protease 53"/>
    <property type="match status" value="1"/>
</dbReference>
<evidence type="ECO:0000256" key="10">
    <source>
        <dbReference type="ARBA" id="ARBA00067130"/>
    </source>
</evidence>
<keyword evidence="6" id="KW-0720">Serine protease</keyword>
<dbReference type="InterPro" id="IPR043504">
    <property type="entry name" value="Peptidase_S1_PA_chymotrypsin"/>
</dbReference>
<reference evidence="15" key="1">
    <citation type="journal article" date="2022" name="bioRxiv">
        <title>Sequencing and chromosome-scale assembly of the giantPleurodeles waltlgenome.</title>
        <authorList>
            <person name="Brown T."/>
            <person name="Elewa A."/>
            <person name="Iarovenko S."/>
            <person name="Subramanian E."/>
            <person name="Araus A.J."/>
            <person name="Petzold A."/>
            <person name="Susuki M."/>
            <person name="Suzuki K.-i.T."/>
            <person name="Hayashi T."/>
            <person name="Toyoda A."/>
            <person name="Oliveira C."/>
            <person name="Osipova E."/>
            <person name="Leigh N.D."/>
            <person name="Simon A."/>
            <person name="Yun M.H."/>
        </authorList>
    </citation>
    <scope>NUCLEOTIDE SEQUENCE</scope>
    <source>
        <strain evidence="15">20211129_DDA</strain>
        <tissue evidence="15">Liver</tissue>
    </source>
</reference>
<keyword evidence="16" id="KW-1185">Reference proteome</keyword>
<evidence type="ECO:0000256" key="9">
    <source>
        <dbReference type="ARBA" id="ARBA00054080"/>
    </source>
</evidence>
<evidence type="ECO:0000256" key="13">
    <source>
        <dbReference type="SAM" id="SignalP"/>
    </source>
</evidence>
<dbReference type="Proteomes" id="UP001066276">
    <property type="component" value="Chromosome 12"/>
</dbReference>
<comment type="caution">
    <text evidence="15">The sequence shown here is derived from an EMBL/GenBank/DDBJ whole genome shotgun (WGS) entry which is preliminary data.</text>
</comment>
<keyword evidence="3" id="KW-0645">Protease</keyword>
<dbReference type="EMBL" id="JANPWB010000016">
    <property type="protein sequence ID" value="KAJ1086089.1"/>
    <property type="molecule type" value="Genomic_DNA"/>
</dbReference>
<evidence type="ECO:0000256" key="8">
    <source>
        <dbReference type="ARBA" id="ARBA00023157"/>
    </source>
</evidence>
<keyword evidence="5" id="KW-0378">Hydrolase</keyword>
<dbReference type="PANTHER" id="PTHR24271">
    <property type="entry name" value="KALLIKREIN-RELATED"/>
    <property type="match status" value="1"/>
</dbReference>
<dbReference type="Pfam" id="PF00089">
    <property type="entry name" value="Trypsin"/>
    <property type="match status" value="1"/>
</dbReference>
<evidence type="ECO:0000313" key="15">
    <source>
        <dbReference type="EMBL" id="KAJ1086089.1"/>
    </source>
</evidence>
<dbReference type="InterPro" id="IPR001314">
    <property type="entry name" value="Peptidase_S1A"/>
</dbReference>
<comment type="subcellular location">
    <subcellularLocation>
        <location evidence="1">Secreted</location>
    </subcellularLocation>
</comment>
<evidence type="ECO:0000259" key="14">
    <source>
        <dbReference type="PROSITE" id="PS50240"/>
    </source>
</evidence>
<dbReference type="CDD" id="cd00190">
    <property type="entry name" value="Tryp_SPc"/>
    <property type="match status" value="1"/>
</dbReference>
<evidence type="ECO:0000256" key="4">
    <source>
        <dbReference type="ARBA" id="ARBA00022729"/>
    </source>
</evidence>
<dbReference type="SUPFAM" id="SSF50494">
    <property type="entry name" value="Trypsin-like serine proteases"/>
    <property type="match status" value="1"/>
</dbReference>
<accession>A0AAV7L711</accession>
<protein>
    <recommendedName>
        <fullName evidence="10">Granzyme M</fullName>
    </recommendedName>
    <alternativeName>
        <fullName evidence="11">Met-ase</fullName>
    </alternativeName>
    <alternativeName>
        <fullName evidence="12">Natural killer cell granular protease</fullName>
    </alternativeName>
</protein>